<organism evidence="2 3">
    <name type="scientific">Crucibulum laeve</name>
    <dbReference type="NCBI Taxonomy" id="68775"/>
    <lineage>
        <taxon>Eukaryota</taxon>
        <taxon>Fungi</taxon>
        <taxon>Dikarya</taxon>
        <taxon>Basidiomycota</taxon>
        <taxon>Agaricomycotina</taxon>
        <taxon>Agaricomycetes</taxon>
        <taxon>Agaricomycetidae</taxon>
        <taxon>Agaricales</taxon>
        <taxon>Agaricineae</taxon>
        <taxon>Nidulariaceae</taxon>
        <taxon>Crucibulum</taxon>
    </lineage>
</organism>
<evidence type="ECO:0000313" key="3">
    <source>
        <dbReference type="Proteomes" id="UP000308652"/>
    </source>
</evidence>
<protein>
    <submittedName>
        <fullName evidence="2">Uncharacterized protein</fullName>
    </submittedName>
</protein>
<proteinExistence type="predicted"/>
<evidence type="ECO:0000313" key="2">
    <source>
        <dbReference type="EMBL" id="TFK31446.1"/>
    </source>
</evidence>
<keyword evidence="3" id="KW-1185">Reference proteome</keyword>
<dbReference type="AlphaFoldDB" id="A0A5C3LHR2"/>
<sequence>MAKTHIAIFESNFDYFVIDTVEGRWVWPAEESISSNLSPREYLTALLRPIADIYNQLHSPKVLKTPMEYIHVDFGESIWGATFTAEEFKIRRVTAPIVLCLPNDLFDSKGKVSSRIEYALSKALEFKPSAPSIIITNFKDIAVFFLPTWFRSEPVLERISTTQPSLALRAISAACLNDALRFGPYINVPSPDVEVGIPEGPPQDPNQPLLADEQRPRKSASIFPLAQTRTEAVLKTRCSSQ</sequence>
<name>A0A5C3LHR2_9AGAR</name>
<feature type="region of interest" description="Disordered" evidence="1">
    <location>
        <begin position="193"/>
        <end position="222"/>
    </location>
</feature>
<dbReference type="Proteomes" id="UP000308652">
    <property type="component" value="Unassembled WGS sequence"/>
</dbReference>
<evidence type="ECO:0000256" key="1">
    <source>
        <dbReference type="SAM" id="MobiDB-lite"/>
    </source>
</evidence>
<gene>
    <name evidence="2" type="ORF">BDQ12DRAFT_729555</name>
</gene>
<dbReference type="EMBL" id="ML213751">
    <property type="protein sequence ID" value="TFK31446.1"/>
    <property type="molecule type" value="Genomic_DNA"/>
</dbReference>
<dbReference type="OrthoDB" id="3138711at2759"/>
<reference evidence="2 3" key="1">
    <citation type="journal article" date="2019" name="Nat. Ecol. Evol.">
        <title>Megaphylogeny resolves global patterns of mushroom evolution.</title>
        <authorList>
            <person name="Varga T."/>
            <person name="Krizsan K."/>
            <person name="Foldi C."/>
            <person name="Dima B."/>
            <person name="Sanchez-Garcia M."/>
            <person name="Sanchez-Ramirez S."/>
            <person name="Szollosi G.J."/>
            <person name="Szarkandi J.G."/>
            <person name="Papp V."/>
            <person name="Albert L."/>
            <person name="Andreopoulos W."/>
            <person name="Angelini C."/>
            <person name="Antonin V."/>
            <person name="Barry K.W."/>
            <person name="Bougher N.L."/>
            <person name="Buchanan P."/>
            <person name="Buyck B."/>
            <person name="Bense V."/>
            <person name="Catcheside P."/>
            <person name="Chovatia M."/>
            <person name="Cooper J."/>
            <person name="Damon W."/>
            <person name="Desjardin D."/>
            <person name="Finy P."/>
            <person name="Geml J."/>
            <person name="Haridas S."/>
            <person name="Hughes K."/>
            <person name="Justo A."/>
            <person name="Karasinski D."/>
            <person name="Kautmanova I."/>
            <person name="Kiss B."/>
            <person name="Kocsube S."/>
            <person name="Kotiranta H."/>
            <person name="LaButti K.M."/>
            <person name="Lechner B.E."/>
            <person name="Liimatainen K."/>
            <person name="Lipzen A."/>
            <person name="Lukacs Z."/>
            <person name="Mihaltcheva S."/>
            <person name="Morgado L.N."/>
            <person name="Niskanen T."/>
            <person name="Noordeloos M.E."/>
            <person name="Ohm R.A."/>
            <person name="Ortiz-Santana B."/>
            <person name="Ovrebo C."/>
            <person name="Racz N."/>
            <person name="Riley R."/>
            <person name="Savchenko A."/>
            <person name="Shiryaev A."/>
            <person name="Soop K."/>
            <person name="Spirin V."/>
            <person name="Szebenyi C."/>
            <person name="Tomsovsky M."/>
            <person name="Tulloss R.E."/>
            <person name="Uehling J."/>
            <person name="Grigoriev I.V."/>
            <person name="Vagvolgyi C."/>
            <person name="Papp T."/>
            <person name="Martin F.M."/>
            <person name="Miettinen O."/>
            <person name="Hibbett D.S."/>
            <person name="Nagy L.G."/>
        </authorList>
    </citation>
    <scope>NUCLEOTIDE SEQUENCE [LARGE SCALE GENOMIC DNA]</scope>
    <source>
        <strain evidence="2 3">CBS 166.37</strain>
    </source>
</reference>
<accession>A0A5C3LHR2</accession>